<dbReference type="AlphaFoldDB" id="A0A246BTJ7"/>
<dbReference type="Proteomes" id="UP000197208">
    <property type="component" value="Unassembled WGS sequence"/>
</dbReference>
<gene>
    <name evidence="1" type="ORF">CBQ26_00690</name>
</gene>
<sequence>MKDPYAPILRKTRQEARRHRLKRIRQHHAAGLPWASAQRRAAQDYRSRLGYVPISDLEPHYLPELGLREPA</sequence>
<proteinExistence type="predicted"/>
<reference evidence="1 2" key="1">
    <citation type="submission" date="2017-05" db="EMBL/GenBank/DDBJ databases">
        <title>De novo genome assembly of Deniococcus indicus strain DR1.</title>
        <authorList>
            <person name="Chauhan D."/>
            <person name="Yennamalli R.M."/>
            <person name="Priyadarshini R."/>
        </authorList>
    </citation>
    <scope>NUCLEOTIDE SEQUENCE [LARGE SCALE GENOMIC DNA]</scope>
    <source>
        <strain evidence="1 2">DR1</strain>
    </source>
</reference>
<evidence type="ECO:0000313" key="1">
    <source>
        <dbReference type="EMBL" id="OWL99009.1"/>
    </source>
</evidence>
<dbReference type="RefSeq" id="WP_088246701.1">
    <property type="nucleotide sequence ID" value="NZ_NHMK01000003.1"/>
</dbReference>
<accession>A0A246BTJ7</accession>
<protein>
    <submittedName>
        <fullName evidence="1">Uncharacterized protein</fullName>
    </submittedName>
</protein>
<organism evidence="1 2">
    <name type="scientific">Deinococcus indicus</name>
    <dbReference type="NCBI Taxonomy" id="223556"/>
    <lineage>
        <taxon>Bacteria</taxon>
        <taxon>Thermotogati</taxon>
        <taxon>Deinococcota</taxon>
        <taxon>Deinococci</taxon>
        <taxon>Deinococcales</taxon>
        <taxon>Deinococcaceae</taxon>
        <taxon>Deinococcus</taxon>
    </lineage>
</organism>
<keyword evidence="2" id="KW-1185">Reference proteome</keyword>
<comment type="caution">
    <text evidence="1">The sequence shown here is derived from an EMBL/GenBank/DDBJ whole genome shotgun (WGS) entry which is preliminary data.</text>
</comment>
<evidence type="ECO:0000313" key="2">
    <source>
        <dbReference type="Proteomes" id="UP000197208"/>
    </source>
</evidence>
<name>A0A246BTJ7_9DEIO</name>
<dbReference type="EMBL" id="NHMK01000003">
    <property type="protein sequence ID" value="OWL99009.1"/>
    <property type="molecule type" value="Genomic_DNA"/>
</dbReference>
<dbReference type="OrthoDB" id="9864632at2"/>